<name>A0A1F7UWY4_9BACT</name>
<reference evidence="1 2" key="1">
    <citation type="journal article" date="2016" name="Nat. Commun.">
        <title>Thousands of microbial genomes shed light on interconnected biogeochemical processes in an aquifer system.</title>
        <authorList>
            <person name="Anantharaman K."/>
            <person name="Brown C.T."/>
            <person name="Hug L.A."/>
            <person name="Sharon I."/>
            <person name="Castelle C.J."/>
            <person name="Probst A.J."/>
            <person name="Thomas B.C."/>
            <person name="Singh A."/>
            <person name="Wilkins M.J."/>
            <person name="Karaoz U."/>
            <person name="Brodie E.L."/>
            <person name="Williams K.H."/>
            <person name="Hubbard S.S."/>
            <person name="Banfield J.F."/>
        </authorList>
    </citation>
    <scope>NUCLEOTIDE SEQUENCE [LARGE SCALE GENOMIC DNA]</scope>
</reference>
<evidence type="ECO:0000313" key="2">
    <source>
        <dbReference type="Proteomes" id="UP000176846"/>
    </source>
</evidence>
<gene>
    <name evidence="1" type="ORF">A2936_01120</name>
</gene>
<organism evidence="1 2">
    <name type="scientific">Candidatus Uhrbacteria bacterium RIFCSPLOWO2_01_FULL_47_25</name>
    <dbReference type="NCBI Taxonomy" id="1802402"/>
    <lineage>
        <taxon>Bacteria</taxon>
        <taxon>Candidatus Uhriibacteriota</taxon>
    </lineage>
</organism>
<evidence type="ECO:0000313" key="1">
    <source>
        <dbReference type="EMBL" id="OGL82147.1"/>
    </source>
</evidence>
<comment type="caution">
    <text evidence="1">The sequence shown here is derived from an EMBL/GenBank/DDBJ whole genome shotgun (WGS) entry which is preliminary data.</text>
</comment>
<protein>
    <submittedName>
        <fullName evidence="1">Uncharacterized protein</fullName>
    </submittedName>
</protein>
<dbReference type="Proteomes" id="UP000176846">
    <property type="component" value="Unassembled WGS sequence"/>
</dbReference>
<proteinExistence type="predicted"/>
<accession>A0A1F7UWY4</accession>
<dbReference type="AlphaFoldDB" id="A0A1F7UWY4"/>
<sequence length="983" mass="103278">MGYQINHFHPATAGWKGAGFIITASVLAVALFIFGTTASGVRAASLLDRAAVRLLQVKGSPSIYAVVRGHKYLFLSPTSFGSYSYAGGKIETISSEALDKLPNVRLIKSSLGSRVYLLDKASSQKFWFPTEVSFINSGEKWENIFEISNSDARMYPNTSLARAPSDQKVFYLDLEKQTRAPIPSPEIFVAKGFSWSKILTVPAAALEGYAITSPLELTTPVSPPAGGASLTISAGSDIAATIFPAGTIRNRVWTINLSAVDALVRLNSLKITKRGFMSDAEIDGVALLDEKGFLLTNPQRFADGVASFTLADPVVVVPGQPRILTVMVNFASTTAVSQKTFYLTIIDASSVLASAVVRGSFPLASATHTVMPATAIIGQLSVDSVVIASSPRNIVIGTADQILNRWRFSVAGGAEDVLLERLIFTQLGNGQVSDFGQYELVDDANKVIAKDATIRGRSILIDFGKNSYRLRRGESKEIALRADIVGGSNNTSQFIIQNDYDIFAKGATNGYALAARAGPADGNFPVGGRSNGAFNAIFIEPGKVLVDLNAQSPSGAITRGARDAVLAAFDIKALGQALLFEKIGVKILTAAPYTPLSESVTIKIKGGSAIGSVSAASVMNQVQTIYLSNPPTIQSGKVITIEIVGNVDAAASTADRYQVELSNASFVVPGTADRLTFSAAVTAAVRDVQEITLRVRHDPNFKPSSSAPAGVKNFKIGRYLFQPSAGERVRVEQVTLSAVGTTPVRFSDGYSNLKLGGKGIVAPNGNPHIFALATEINAGSESGFDLVIDTTTAVDGQTIQFTVQDVMATGTVSKTKVPVQLENSITPAIIFKKSKVSFGLNNNFTGGQTAKTASTIIGSFTMTVDSAEDVAVPELTVTETSSSSGLSVTRGYKNLRLTDASNGRAVSRTVASPVGGVGGNLLTGGPTLKPGQALTFNVVVDATGAATGDSIQSILSLVKAEGRTSRLAPTVNGLSVIGQIVVF</sequence>
<dbReference type="EMBL" id="MGEK01000023">
    <property type="protein sequence ID" value="OGL82147.1"/>
    <property type="molecule type" value="Genomic_DNA"/>
</dbReference>